<dbReference type="PROSITE" id="PS01149">
    <property type="entry name" value="PSI_RSU"/>
    <property type="match status" value="1"/>
</dbReference>
<dbReference type="CDD" id="cd00165">
    <property type="entry name" value="S4"/>
    <property type="match status" value="1"/>
</dbReference>
<keyword evidence="3" id="KW-0694">RNA-binding</keyword>
<dbReference type="Proteomes" id="UP000320813">
    <property type="component" value="Unassembled WGS sequence"/>
</dbReference>
<evidence type="ECO:0000256" key="2">
    <source>
        <dbReference type="ARBA" id="ARBA00023235"/>
    </source>
</evidence>
<evidence type="ECO:0000259" key="5">
    <source>
        <dbReference type="SMART" id="SM00363"/>
    </source>
</evidence>
<protein>
    <recommendedName>
        <fullName evidence="4">Pseudouridine synthase</fullName>
        <ecNumber evidence="4">5.4.99.-</ecNumber>
    </recommendedName>
</protein>
<name>A0A519BBJ9_9DELT</name>
<evidence type="ECO:0000256" key="1">
    <source>
        <dbReference type="ARBA" id="ARBA00008348"/>
    </source>
</evidence>
<dbReference type="EMBL" id="SGBD01000002">
    <property type="protein sequence ID" value="RZD14584.1"/>
    <property type="molecule type" value="Genomic_DNA"/>
</dbReference>
<dbReference type="InterPro" id="IPR042092">
    <property type="entry name" value="PsdUridine_s_RsuA/RluB/E/F_cat"/>
</dbReference>
<reference evidence="6 7" key="1">
    <citation type="submission" date="2019-01" db="EMBL/GenBank/DDBJ databases">
        <title>Insights into ecological role of a new deltaproteobacterial order Candidatus Sinidesulfobacterales (Sva0485) by metagenomics and metatranscriptomics.</title>
        <authorList>
            <person name="Tan S."/>
            <person name="Liu J."/>
            <person name="Fang Y."/>
            <person name="Hedlund B.P."/>
            <person name="Lian Z.H."/>
            <person name="Huang L.Y."/>
            <person name="Li J.T."/>
            <person name="Huang L.N."/>
            <person name="Li W.J."/>
            <person name="Jiang H.C."/>
            <person name="Dong H.L."/>
            <person name="Shu W.S."/>
        </authorList>
    </citation>
    <scope>NUCLEOTIDE SEQUENCE [LARGE SCALE GENOMIC DNA]</scope>
    <source>
        <strain evidence="6">AP3</strain>
    </source>
</reference>
<dbReference type="SUPFAM" id="SSF55174">
    <property type="entry name" value="Alpha-L RNA-binding motif"/>
    <property type="match status" value="1"/>
</dbReference>
<dbReference type="Gene3D" id="3.30.70.580">
    <property type="entry name" value="Pseudouridine synthase I, catalytic domain, N-terminal subdomain"/>
    <property type="match status" value="1"/>
</dbReference>
<dbReference type="FunFam" id="3.10.290.10:FF:000003">
    <property type="entry name" value="Pseudouridine synthase"/>
    <property type="match status" value="1"/>
</dbReference>
<dbReference type="PANTHER" id="PTHR47683:SF2">
    <property type="entry name" value="RNA-BINDING S4 DOMAIN-CONTAINING PROTEIN"/>
    <property type="match status" value="1"/>
</dbReference>
<keyword evidence="2 4" id="KW-0413">Isomerase</keyword>
<dbReference type="GO" id="GO:0003723">
    <property type="term" value="F:RNA binding"/>
    <property type="evidence" value="ECO:0007669"/>
    <property type="project" value="UniProtKB-KW"/>
</dbReference>
<dbReference type="InterPro" id="IPR036986">
    <property type="entry name" value="S4_RNA-bd_sf"/>
</dbReference>
<evidence type="ECO:0000256" key="4">
    <source>
        <dbReference type="RuleBase" id="RU003887"/>
    </source>
</evidence>
<dbReference type="InterPro" id="IPR018496">
    <property type="entry name" value="PsdUridine_synth_RsuA/RluB_CS"/>
</dbReference>
<feature type="domain" description="RNA-binding S4" evidence="5">
    <location>
        <begin position="18"/>
        <end position="77"/>
    </location>
</feature>
<dbReference type="InterPro" id="IPR020103">
    <property type="entry name" value="PsdUridine_synth_cat_dom_sf"/>
</dbReference>
<dbReference type="GO" id="GO:0000455">
    <property type="term" value="P:enzyme-directed rRNA pseudouridine synthesis"/>
    <property type="evidence" value="ECO:0007669"/>
    <property type="project" value="UniProtKB-ARBA"/>
</dbReference>
<dbReference type="Gene3D" id="3.10.290.10">
    <property type="entry name" value="RNA-binding S4 domain"/>
    <property type="match status" value="1"/>
</dbReference>
<dbReference type="Pfam" id="PF00849">
    <property type="entry name" value="PseudoU_synth_2"/>
    <property type="match status" value="1"/>
</dbReference>
<proteinExistence type="inferred from homology"/>
<dbReference type="SMART" id="SM00363">
    <property type="entry name" value="S4"/>
    <property type="match status" value="1"/>
</dbReference>
<dbReference type="Pfam" id="PF01479">
    <property type="entry name" value="S4"/>
    <property type="match status" value="1"/>
</dbReference>
<gene>
    <name evidence="6" type="ORF">EVJ47_05290</name>
</gene>
<dbReference type="InterPro" id="IPR002942">
    <property type="entry name" value="S4_RNA-bd"/>
</dbReference>
<dbReference type="GO" id="GO:0120159">
    <property type="term" value="F:rRNA pseudouridine synthase activity"/>
    <property type="evidence" value="ECO:0007669"/>
    <property type="project" value="UniProtKB-ARBA"/>
</dbReference>
<accession>A0A519BBJ9</accession>
<dbReference type="PANTHER" id="PTHR47683">
    <property type="entry name" value="PSEUDOURIDINE SYNTHASE FAMILY PROTEIN-RELATED"/>
    <property type="match status" value="1"/>
</dbReference>
<dbReference type="InterPro" id="IPR006145">
    <property type="entry name" value="PsdUridine_synth_RsuA/RluA"/>
</dbReference>
<dbReference type="SUPFAM" id="SSF55120">
    <property type="entry name" value="Pseudouridine synthase"/>
    <property type="match status" value="1"/>
</dbReference>
<evidence type="ECO:0000313" key="6">
    <source>
        <dbReference type="EMBL" id="RZD14584.1"/>
    </source>
</evidence>
<evidence type="ECO:0000313" key="7">
    <source>
        <dbReference type="Proteomes" id="UP000320813"/>
    </source>
</evidence>
<comment type="caution">
    <text evidence="6">The sequence shown here is derived from an EMBL/GenBank/DDBJ whole genome shotgun (WGS) entry which is preliminary data.</text>
</comment>
<dbReference type="NCBIfam" id="TIGR00093">
    <property type="entry name" value="pseudouridine synthase"/>
    <property type="match status" value="1"/>
</dbReference>
<evidence type="ECO:0000256" key="3">
    <source>
        <dbReference type="PROSITE-ProRule" id="PRU00182"/>
    </source>
</evidence>
<dbReference type="AlphaFoldDB" id="A0A519BBJ9"/>
<dbReference type="Gene3D" id="3.30.70.1560">
    <property type="entry name" value="Alpha-L RNA-binding motif"/>
    <property type="match status" value="1"/>
</dbReference>
<dbReference type="EC" id="5.4.99.-" evidence="4"/>
<comment type="similarity">
    <text evidence="1 4">Belongs to the pseudouridine synthase RsuA family.</text>
</comment>
<dbReference type="InterPro" id="IPR000748">
    <property type="entry name" value="PsdUridine_synth_RsuA/RluB/E/F"/>
</dbReference>
<dbReference type="InterPro" id="IPR050343">
    <property type="entry name" value="RsuA_PseudoU_synthase"/>
</dbReference>
<dbReference type="InterPro" id="IPR020094">
    <property type="entry name" value="TruA/RsuA/RluB/E/F_N"/>
</dbReference>
<dbReference type="PROSITE" id="PS50889">
    <property type="entry name" value="S4"/>
    <property type="match status" value="1"/>
</dbReference>
<dbReference type="CDD" id="cd02870">
    <property type="entry name" value="PseudoU_synth_RsuA_like"/>
    <property type="match status" value="1"/>
</dbReference>
<sequence>MIEKKPKTAKKSDLTQDLRLNKFLAARTGVSRREADGIIKEGRVIINGKSVKNLATFVNPGDEVNFDGKKIVYKMEPPVYIMLNKPQGYITAVKSESGFKTVMELIKKETLSHKHIFPVGRLDFMSEGLLLLTNDGDFTYKATHPKFNVVKSYIVEVKGELTDELLKKIKKGINLEETGLMKPQNVRVISKKPVKFILSIDLNHGKNREIRRLLEFFNLKIITLKRVAIGGLYIGDLPSGQYRILNKKVAELIFKKKINE</sequence>
<organism evidence="6 7">
    <name type="scientific">Candidatus Acidulodesulfobacterium ferriphilum</name>
    <dbReference type="NCBI Taxonomy" id="2597223"/>
    <lineage>
        <taxon>Bacteria</taxon>
        <taxon>Deltaproteobacteria</taxon>
        <taxon>Candidatus Acidulodesulfobacterales</taxon>
        <taxon>Candidatus Acidulodesulfobacterium</taxon>
    </lineage>
</organism>